<name>H0G5E2_RHIML</name>
<dbReference type="AlphaFoldDB" id="H0G5E2"/>
<organism evidence="2 3">
    <name type="scientific">Sinorhizobium meliloti CCNWSX0020</name>
    <dbReference type="NCBI Taxonomy" id="1107881"/>
    <lineage>
        <taxon>Bacteria</taxon>
        <taxon>Pseudomonadati</taxon>
        <taxon>Pseudomonadota</taxon>
        <taxon>Alphaproteobacteria</taxon>
        <taxon>Hyphomicrobiales</taxon>
        <taxon>Rhizobiaceae</taxon>
        <taxon>Sinorhizobium/Ensifer group</taxon>
        <taxon>Sinorhizobium</taxon>
    </lineage>
</organism>
<protein>
    <submittedName>
        <fullName evidence="2">Uncharacterized protein</fullName>
    </submittedName>
</protein>
<dbReference type="Proteomes" id="UP000004038">
    <property type="component" value="Unassembled WGS sequence"/>
</dbReference>
<dbReference type="EMBL" id="AGVV01000058">
    <property type="protein sequence ID" value="EHK75472.1"/>
    <property type="molecule type" value="Genomic_DNA"/>
</dbReference>
<gene>
    <name evidence="2" type="ORF">SM0020_23522</name>
</gene>
<evidence type="ECO:0000256" key="1">
    <source>
        <dbReference type="SAM" id="MobiDB-lite"/>
    </source>
</evidence>
<reference evidence="2 3" key="1">
    <citation type="journal article" date="2012" name="J. Bacteriol.">
        <title>Draft Genome Sequence of Sinorhizobium meliloti CCNWSX0020, a Nitrogen-Fixing Symbiont with Copper Tolerance Capability Isolated from Lead-Zinc Mine Tailings.</title>
        <authorList>
            <person name="Li Z."/>
            <person name="Ma Z."/>
            <person name="Hao X."/>
            <person name="Wei G."/>
        </authorList>
    </citation>
    <scope>NUCLEOTIDE SEQUENCE [LARGE SCALE GENOMIC DNA]</scope>
    <source>
        <strain evidence="2 3">CCNWSX0020</strain>
    </source>
</reference>
<evidence type="ECO:0000313" key="2">
    <source>
        <dbReference type="EMBL" id="EHK75472.1"/>
    </source>
</evidence>
<accession>H0G5E2</accession>
<evidence type="ECO:0000313" key="3">
    <source>
        <dbReference type="Proteomes" id="UP000004038"/>
    </source>
</evidence>
<feature type="region of interest" description="Disordered" evidence="1">
    <location>
        <begin position="1"/>
        <end position="40"/>
    </location>
</feature>
<proteinExistence type="predicted"/>
<feature type="compositionally biased region" description="Basic and acidic residues" evidence="1">
    <location>
        <begin position="28"/>
        <end position="40"/>
    </location>
</feature>
<sequence length="40" mass="4541">MTIHREHNRMSALHDGGGPIATISTPERIGEKHDRFVDEE</sequence>